<gene>
    <name evidence="1" type="ORF">VICG_02177</name>
</gene>
<protein>
    <submittedName>
        <fullName evidence="1">Uncharacterized protein</fullName>
    </submittedName>
</protein>
<dbReference type="VEuPathDB" id="MicrosporidiaDB:VICG_02177"/>
<accession>L2GIT5</accession>
<evidence type="ECO:0000313" key="2">
    <source>
        <dbReference type="Proteomes" id="UP000011082"/>
    </source>
</evidence>
<dbReference type="STRING" id="993615.L2GIT5"/>
<dbReference type="HOGENOM" id="CLU_900794_0_0_1"/>
<dbReference type="InParanoid" id="L2GIT5"/>
<proteinExistence type="predicted"/>
<evidence type="ECO:0000313" key="1">
    <source>
        <dbReference type="EMBL" id="ELA40786.1"/>
    </source>
</evidence>
<organism evidence="1 2">
    <name type="scientific">Vittaforma corneae (strain ATCC 50505)</name>
    <name type="common">Microsporidian parasite</name>
    <name type="synonym">Nosema corneum</name>
    <dbReference type="NCBI Taxonomy" id="993615"/>
    <lineage>
        <taxon>Eukaryota</taxon>
        <taxon>Fungi</taxon>
        <taxon>Fungi incertae sedis</taxon>
        <taxon>Microsporidia</taxon>
        <taxon>Nosematidae</taxon>
        <taxon>Vittaforma</taxon>
    </lineage>
</organism>
<keyword evidence="2" id="KW-1185">Reference proteome</keyword>
<sequence length="309" mass="36283">MNLMGNSISEVGDGERTVGWRKLRAIFGDRVALDNDSVEYEEDEISVEDVYRELKSKPIHWNFEMLRTLRPPSVPEFKRSEEELMKLWNESMFVREWDRLRPEVIETIEANRRVLLAVYGEGFSRLLRTDVDRETRNRNITEIVTKIAENKDSHTRERNISKLAGNDKSAFMDMWERNSRKFIIGDNKRTMDEFIHHIYNPDQEYRRWRMKKKHTGLAKNLLGSILNALSKESDGDVVFPNINVICEGLGYCPDRQISEMMFVHNLLTEDVEVQEGSSLEDRVRKTVERWIGQEKERVFDIAVTPLDVG</sequence>
<name>L2GIT5_VITCO</name>
<dbReference type="EMBL" id="JH370230">
    <property type="protein sequence ID" value="ELA40786.1"/>
    <property type="molecule type" value="Genomic_DNA"/>
</dbReference>
<dbReference type="RefSeq" id="XP_007605622.1">
    <property type="nucleotide sequence ID" value="XM_007605560.1"/>
</dbReference>
<dbReference type="Proteomes" id="UP000011082">
    <property type="component" value="Unassembled WGS sequence"/>
</dbReference>
<dbReference type="GeneID" id="19882887"/>
<dbReference type="AlphaFoldDB" id="L2GIT5"/>
<feature type="non-terminal residue" evidence="1">
    <location>
        <position position="309"/>
    </location>
</feature>
<reference evidence="2" key="1">
    <citation type="submission" date="2011-05" db="EMBL/GenBank/DDBJ databases">
        <title>The genome sequence of Vittaforma corneae strain ATCC 50505.</title>
        <authorList>
            <consortium name="The Broad Institute Genome Sequencing Platform"/>
            <person name="Cuomo C."/>
            <person name="Didier E."/>
            <person name="Bowers L."/>
            <person name="Young S.K."/>
            <person name="Zeng Q."/>
            <person name="Gargeya S."/>
            <person name="Fitzgerald M."/>
            <person name="Haas B."/>
            <person name="Abouelleil A."/>
            <person name="Alvarado L."/>
            <person name="Arachchi H.M."/>
            <person name="Berlin A."/>
            <person name="Chapman S.B."/>
            <person name="Gearin G."/>
            <person name="Goldberg J."/>
            <person name="Griggs A."/>
            <person name="Gujja S."/>
            <person name="Hansen M."/>
            <person name="Heiman D."/>
            <person name="Howarth C."/>
            <person name="Larimer J."/>
            <person name="Lui A."/>
            <person name="MacDonald P.J.P."/>
            <person name="McCowen C."/>
            <person name="Montmayeur A."/>
            <person name="Murphy C."/>
            <person name="Neiman D."/>
            <person name="Pearson M."/>
            <person name="Priest M."/>
            <person name="Roberts A."/>
            <person name="Saif S."/>
            <person name="Shea T."/>
            <person name="Sisk P."/>
            <person name="Stolte C."/>
            <person name="Sykes S."/>
            <person name="Wortman J."/>
            <person name="Nusbaum C."/>
            <person name="Birren B."/>
        </authorList>
    </citation>
    <scope>NUCLEOTIDE SEQUENCE [LARGE SCALE GENOMIC DNA]</scope>
    <source>
        <strain evidence="2">ATCC 50505</strain>
    </source>
</reference>